<dbReference type="Proteomes" id="UP001430700">
    <property type="component" value="Unassembled WGS sequence"/>
</dbReference>
<evidence type="ECO:0000313" key="3">
    <source>
        <dbReference type="Proteomes" id="UP001430700"/>
    </source>
</evidence>
<accession>A0ABS8M3X6</accession>
<keyword evidence="3" id="KW-1185">Reference proteome</keyword>
<proteinExistence type="predicted"/>
<name>A0ABS8M3X6_9FLAO</name>
<comment type="caution">
    <text evidence="2">The sequence shown here is derived from an EMBL/GenBank/DDBJ whole genome shotgun (WGS) entry which is preliminary data.</text>
</comment>
<reference evidence="2" key="1">
    <citation type="submission" date="2021-11" db="EMBL/GenBank/DDBJ databases">
        <title>Description of novel Flavobacterium species.</title>
        <authorList>
            <person name="Saticioglu I.B."/>
            <person name="Ay H."/>
            <person name="Altun S."/>
            <person name="Duman M."/>
        </authorList>
    </citation>
    <scope>NUCLEOTIDE SEQUENCE</scope>
    <source>
        <strain evidence="2">F-126</strain>
    </source>
</reference>
<evidence type="ECO:0000256" key="1">
    <source>
        <dbReference type="SAM" id="Phobius"/>
    </source>
</evidence>
<organism evidence="2 3">
    <name type="scientific">Flavobacterium lipolyticum</name>
    <dbReference type="NCBI Taxonomy" id="2893754"/>
    <lineage>
        <taxon>Bacteria</taxon>
        <taxon>Pseudomonadati</taxon>
        <taxon>Bacteroidota</taxon>
        <taxon>Flavobacteriia</taxon>
        <taxon>Flavobacteriales</taxon>
        <taxon>Flavobacteriaceae</taxon>
        <taxon>Flavobacterium</taxon>
    </lineage>
</organism>
<dbReference type="EMBL" id="JAJJMN010000002">
    <property type="protein sequence ID" value="MCC9019511.1"/>
    <property type="molecule type" value="Genomic_DNA"/>
</dbReference>
<keyword evidence="1" id="KW-0472">Membrane</keyword>
<sequence length="127" mass="14571">MKKLITFAILFSVLIFMGMLDFFPWWSFSVPMFVLGATLPFKKWNISSFVWGFISGFMAWFLSTIYFEIIYEGEIMSSVAKLMSLHIYLLHLIIGLIGGVLTGLGVYSGYLFRNGREVLELQLTKSE</sequence>
<evidence type="ECO:0008006" key="4">
    <source>
        <dbReference type="Google" id="ProtNLM"/>
    </source>
</evidence>
<feature type="transmembrane region" description="Helical" evidence="1">
    <location>
        <begin position="46"/>
        <end position="67"/>
    </location>
</feature>
<gene>
    <name evidence="2" type="ORF">LNQ34_17190</name>
</gene>
<keyword evidence="1" id="KW-1133">Transmembrane helix</keyword>
<feature type="transmembrane region" description="Helical" evidence="1">
    <location>
        <begin position="88"/>
        <end position="112"/>
    </location>
</feature>
<protein>
    <recommendedName>
        <fullName evidence="4">DUF1097 domain-containing protein</fullName>
    </recommendedName>
</protein>
<dbReference type="RefSeq" id="WP_230000598.1">
    <property type="nucleotide sequence ID" value="NZ_JAJJMN010000002.1"/>
</dbReference>
<feature type="transmembrane region" description="Helical" evidence="1">
    <location>
        <begin position="7"/>
        <end position="26"/>
    </location>
</feature>
<keyword evidence="1" id="KW-0812">Transmembrane</keyword>
<evidence type="ECO:0000313" key="2">
    <source>
        <dbReference type="EMBL" id="MCC9019511.1"/>
    </source>
</evidence>